<gene>
    <name evidence="3" type="ORF">SMN809_LOCUS660</name>
    <name evidence="2" type="ORF">UXM345_LOCUS204</name>
</gene>
<evidence type="ECO:0000313" key="2">
    <source>
        <dbReference type="EMBL" id="CAF3721063.1"/>
    </source>
</evidence>
<accession>A0A818W993</accession>
<protein>
    <submittedName>
        <fullName evidence="2">Uncharacterized protein</fullName>
    </submittedName>
</protein>
<evidence type="ECO:0000313" key="4">
    <source>
        <dbReference type="Proteomes" id="UP000663842"/>
    </source>
</evidence>
<comment type="caution">
    <text evidence="2">The sequence shown here is derived from an EMBL/GenBank/DDBJ whole genome shotgun (WGS) entry which is preliminary data.</text>
</comment>
<dbReference type="Proteomes" id="UP000676336">
    <property type="component" value="Unassembled WGS sequence"/>
</dbReference>
<feature type="compositionally biased region" description="Polar residues" evidence="1">
    <location>
        <begin position="60"/>
        <end position="77"/>
    </location>
</feature>
<name>A0A818W993_9BILA</name>
<dbReference type="AlphaFoldDB" id="A0A818W993"/>
<evidence type="ECO:0000313" key="3">
    <source>
        <dbReference type="EMBL" id="CAF3791552.1"/>
    </source>
</evidence>
<feature type="compositionally biased region" description="Polar residues" evidence="1">
    <location>
        <begin position="91"/>
        <end position="112"/>
    </location>
</feature>
<feature type="region of interest" description="Disordered" evidence="1">
    <location>
        <begin position="60"/>
        <end position="118"/>
    </location>
</feature>
<evidence type="ECO:0000256" key="1">
    <source>
        <dbReference type="SAM" id="MobiDB-lite"/>
    </source>
</evidence>
<sequence length="636" mass="73122">MYGQNCNLVTQDGQFFDITHTFKVGSSTYHVLGLRQDRPTYRNTYYIFNCVDDQHESTNESLTKTSFFKRPTTASEQQTRRPKHRPHTAHHTSTLPINNSTTNQIKKTNSIGSDVRARTESPKRVDIDTTNFRETFRKAMRFERKMLVASLRKEMNVKKRTLIRTIRKEQEVIVQATAEASNKEEIIRLLEEQKNSLGIAFESYVNTTKASIDTLKQILVETLDAHHNVSQSIEQHQLTLIQTIEQEIQKLILKNEDILKSTSSETNAMNKLQNNLIQKIENIFLAKKRDDDLGFDRLFSEQKQALVNVVAQQQQAVSLDLIKQTMVDAIHEQQALPKKSNSNIEHIKKSIDDTTTNKAGQQKSISISTIADNNLPNLSRTKSVQHSRTHDQFSSKSTVKKLPDENLFKVSIKTPEPAHLFAKLTIGDKEYSRRLHTLCQRDVNENDVFNCYVAPPETNGPYEVTIYAKTNNETAYRAAICIRLPGLNLSQSITFPLIHQSFEQYQCILIEPLRRLLRQNEHVLIHMIVPNAHVVKIRNGDENIAFDMNEYKNDVVKKKIRVRGDQYRLRELIRQHIIGHWKFENPISLGHDSSGIINDCYSFTGNPLQETNFLGSCAKFDDPSSIDIPVYDISRY</sequence>
<feature type="compositionally biased region" description="Basic residues" evidence="1">
    <location>
        <begin position="80"/>
        <end position="90"/>
    </location>
</feature>
<dbReference type="EMBL" id="CAJOBF010000007">
    <property type="protein sequence ID" value="CAF3721063.1"/>
    <property type="molecule type" value="Genomic_DNA"/>
</dbReference>
<reference evidence="2" key="1">
    <citation type="submission" date="2021-02" db="EMBL/GenBank/DDBJ databases">
        <authorList>
            <person name="Nowell W R."/>
        </authorList>
    </citation>
    <scope>NUCLEOTIDE SEQUENCE</scope>
</reference>
<dbReference type="EMBL" id="CAJOBI010000079">
    <property type="protein sequence ID" value="CAF3791552.1"/>
    <property type="molecule type" value="Genomic_DNA"/>
</dbReference>
<organism evidence="2 4">
    <name type="scientific">Rotaria magnacalcarata</name>
    <dbReference type="NCBI Taxonomy" id="392030"/>
    <lineage>
        <taxon>Eukaryota</taxon>
        <taxon>Metazoa</taxon>
        <taxon>Spiralia</taxon>
        <taxon>Gnathifera</taxon>
        <taxon>Rotifera</taxon>
        <taxon>Eurotatoria</taxon>
        <taxon>Bdelloidea</taxon>
        <taxon>Philodinida</taxon>
        <taxon>Philodinidae</taxon>
        <taxon>Rotaria</taxon>
    </lineage>
</organism>
<proteinExistence type="predicted"/>
<dbReference type="Proteomes" id="UP000663842">
    <property type="component" value="Unassembled WGS sequence"/>
</dbReference>